<gene>
    <name evidence="1" type="ORF">HH800_08535</name>
</gene>
<dbReference type="RefSeq" id="WP_010335674.1">
    <property type="nucleotide sequence ID" value="NZ_CP053021.1"/>
</dbReference>
<accession>A0A6M4G7K2</accession>
<sequence>MGYHPSDDETFMSPLRLGYSRSHSLAWKLQMLGEVEVALDLLQMEQLGGRTLKIVRHMSPPASIRDGASPNPGLA</sequence>
<organism evidence="1 2">
    <name type="scientific">Sphingobium yanoikuyae</name>
    <name type="common">Sphingomonas yanoikuyae</name>
    <dbReference type="NCBI Taxonomy" id="13690"/>
    <lineage>
        <taxon>Bacteria</taxon>
        <taxon>Pseudomonadati</taxon>
        <taxon>Pseudomonadota</taxon>
        <taxon>Alphaproteobacteria</taxon>
        <taxon>Sphingomonadales</taxon>
        <taxon>Sphingomonadaceae</taxon>
        <taxon>Sphingobium</taxon>
    </lineage>
</organism>
<evidence type="ECO:0000313" key="2">
    <source>
        <dbReference type="Proteomes" id="UP000502611"/>
    </source>
</evidence>
<dbReference type="EMBL" id="CP053021">
    <property type="protein sequence ID" value="QJR02233.1"/>
    <property type="molecule type" value="Genomic_DNA"/>
</dbReference>
<dbReference type="AlphaFoldDB" id="A0A6M4G7K2"/>
<proteinExistence type="predicted"/>
<name>A0A6M4G7K2_SPHYA</name>
<protein>
    <submittedName>
        <fullName evidence="1">Uncharacterized protein</fullName>
    </submittedName>
</protein>
<dbReference type="Proteomes" id="UP000502611">
    <property type="component" value="Chromosome"/>
</dbReference>
<reference evidence="1 2" key="1">
    <citation type="submission" date="2020-04" db="EMBL/GenBank/DDBJ databases">
        <title>The Whole Genome Analysis of High salt-tolerant Sphingobium yanoikuyae YC-XJ2 with Aryl organophosphorus flame retardants (aryl-OPFRs)-degrading capacity and characteristics of Related phosphotriesterase.</title>
        <authorList>
            <person name="Li X."/>
        </authorList>
    </citation>
    <scope>NUCLEOTIDE SEQUENCE [LARGE SCALE GENOMIC DNA]</scope>
    <source>
        <strain evidence="1 2">YC-XJ2</strain>
    </source>
</reference>
<evidence type="ECO:0000313" key="1">
    <source>
        <dbReference type="EMBL" id="QJR02233.1"/>
    </source>
</evidence>